<evidence type="ECO:0000313" key="5">
    <source>
        <dbReference type="Proteomes" id="UP000348942"/>
    </source>
</evidence>
<dbReference type="PANTHER" id="PTHR45138:SF9">
    <property type="entry name" value="DIGUANYLATE CYCLASE DGCM-RELATED"/>
    <property type="match status" value="1"/>
</dbReference>
<feature type="domain" description="GGDEF" evidence="3">
    <location>
        <begin position="1"/>
        <end position="71"/>
    </location>
</feature>
<dbReference type="GO" id="GO:0052621">
    <property type="term" value="F:diguanylate cyclase activity"/>
    <property type="evidence" value="ECO:0007669"/>
    <property type="project" value="UniProtKB-EC"/>
</dbReference>
<dbReference type="PROSITE" id="PS50887">
    <property type="entry name" value="GGDEF"/>
    <property type="match status" value="1"/>
</dbReference>
<dbReference type="Proteomes" id="UP000348942">
    <property type="component" value="Chromosome 1"/>
</dbReference>
<keyword evidence="5" id="KW-1185">Reference proteome</keyword>
<dbReference type="Gene3D" id="3.30.70.270">
    <property type="match status" value="1"/>
</dbReference>
<dbReference type="InterPro" id="IPR000160">
    <property type="entry name" value="GGDEF_dom"/>
</dbReference>
<reference evidence="4 5" key="1">
    <citation type="submission" date="2019-10" db="EMBL/GenBank/DDBJ databases">
        <title>Vibrio sp. nov., isolated from Coralline algae surface.</title>
        <authorList>
            <person name="Geng Y."/>
            <person name="Zhang X."/>
        </authorList>
    </citation>
    <scope>NUCLEOTIDE SEQUENCE [LARGE SCALE GENOMIC DNA]</scope>
    <source>
        <strain evidence="4 5">SM1977</strain>
    </source>
</reference>
<evidence type="ECO:0000259" key="3">
    <source>
        <dbReference type="PROSITE" id="PS50887"/>
    </source>
</evidence>
<evidence type="ECO:0000256" key="2">
    <source>
        <dbReference type="ARBA" id="ARBA00034247"/>
    </source>
</evidence>
<dbReference type="Pfam" id="PF00990">
    <property type="entry name" value="GGDEF"/>
    <property type="match status" value="1"/>
</dbReference>
<dbReference type="SUPFAM" id="SSF55073">
    <property type="entry name" value="Nucleotide cyclase"/>
    <property type="match status" value="1"/>
</dbReference>
<dbReference type="GO" id="GO:1902201">
    <property type="term" value="P:negative regulation of bacterial-type flagellum-dependent cell motility"/>
    <property type="evidence" value="ECO:0007669"/>
    <property type="project" value="TreeGrafter"/>
</dbReference>
<evidence type="ECO:0000313" key="4">
    <source>
        <dbReference type="EMBL" id="QGA65074.1"/>
    </source>
</evidence>
<dbReference type="InterPro" id="IPR050469">
    <property type="entry name" value="Diguanylate_Cyclase"/>
</dbReference>
<name>A0A5Q0TDZ8_9VIBR</name>
<dbReference type="RefSeq" id="WP_153447223.1">
    <property type="nucleotide sequence ID" value="NZ_CP045699.1"/>
</dbReference>
<accession>A0A5Q0TDZ8</accession>
<gene>
    <name evidence="4" type="ORF">GFB47_06370</name>
</gene>
<dbReference type="EC" id="2.7.7.65" evidence="1"/>
<dbReference type="AlphaFoldDB" id="A0A5Q0TDZ8"/>
<dbReference type="GO" id="GO:0043709">
    <property type="term" value="P:cell adhesion involved in single-species biofilm formation"/>
    <property type="evidence" value="ECO:0007669"/>
    <property type="project" value="TreeGrafter"/>
</dbReference>
<evidence type="ECO:0000256" key="1">
    <source>
        <dbReference type="ARBA" id="ARBA00012528"/>
    </source>
</evidence>
<sequence length="78" mass="8796">MAFITAAARVAERVRLAVEQYPWHVVGKLTCSFGVTELVGSERITKMIARADEALYHAKNNGRNRVEVLEKLTIPQDR</sequence>
<dbReference type="InterPro" id="IPR043128">
    <property type="entry name" value="Rev_trsase/Diguanyl_cyclase"/>
</dbReference>
<comment type="catalytic activity">
    <reaction evidence="2">
        <text>2 GTP = 3',3'-c-di-GMP + 2 diphosphate</text>
        <dbReference type="Rhea" id="RHEA:24898"/>
        <dbReference type="ChEBI" id="CHEBI:33019"/>
        <dbReference type="ChEBI" id="CHEBI:37565"/>
        <dbReference type="ChEBI" id="CHEBI:58805"/>
        <dbReference type="EC" id="2.7.7.65"/>
    </reaction>
</comment>
<dbReference type="EMBL" id="CP045699">
    <property type="protein sequence ID" value="QGA65074.1"/>
    <property type="molecule type" value="Genomic_DNA"/>
</dbReference>
<protein>
    <recommendedName>
        <fullName evidence="1">diguanylate cyclase</fullName>
        <ecNumber evidence="1">2.7.7.65</ecNumber>
    </recommendedName>
</protein>
<dbReference type="PANTHER" id="PTHR45138">
    <property type="entry name" value="REGULATORY COMPONENTS OF SENSORY TRANSDUCTION SYSTEM"/>
    <property type="match status" value="1"/>
</dbReference>
<organism evidence="4 5">
    <name type="scientific">Vibrio algicola</name>
    <dbReference type="NCBI Taxonomy" id="2662262"/>
    <lineage>
        <taxon>Bacteria</taxon>
        <taxon>Pseudomonadati</taxon>
        <taxon>Pseudomonadota</taxon>
        <taxon>Gammaproteobacteria</taxon>
        <taxon>Vibrionales</taxon>
        <taxon>Vibrionaceae</taxon>
        <taxon>Vibrio</taxon>
    </lineage>
</organism>
<dbReference type="InterPro" id="IPR029787">
    <property type="entry name" value="Nucleotide_cyclase"/>
</dbReference>
<dbReference type="GO" id="GO:0005886">
    <property type="term" value="C:plasma membrane"/>
    <property type="evidence" value="ECO:0007669"/>
    <property type="project" value="TreeGrafter"/>
</dbReference>
<proteinExistence type="predicted"/>